<organism evidence="1 2">
    <name type="scientific">Helicobacter trogontum</name>
    <dbReference type="NCBI Taxonomy" id="50960"/>
    <lineage>
        <taxon>Bacteria</taxon>
        <taxon>Pseudomonadati</taxon>
        <taxon>Campylobacterota</taxon>
        <taxon>Epsilonproteobacteria</taxon>
        <taxon>Campylobacterales</taxon>
        <taxon>Helicobacteraceae</taxon>
        <taxon>Helicobacter</taxon>
    </lineage>
</organism>
<sequence length="149" mass="17355">MTKILMIIISLIFILFYMQIKDLRSDSTAMKKDINHIVSMISLLKDRLDIKDREIEERNMQIAKYNANYDAFNGTACMQCHLDSNHLLPYSGKELMGLDDYIRVVRNGIGNVMPSYINSPNKTSKDITDSELRRQYKILKNFTDKVKIQ</sequence>
<dbReference type="Proteomes" id="UP000029878">
    <property type="component" value="Unassembled WGS sequence"/>
</dbReference>
<name>A0A4V6HZE8_9HELI</name>
<evidence type="ECO:0000313" key="1">
    <source>
        <dbReference type="EMBL" id="TLD84262.1"/>
    </source>
</evidence>
<evidence type="ECO:0000313" key="2">
    <source>
        <dbReference type="Proteomes" id="UP000029878"/>
    </source>
</evidence>
<dbReference type="AlphaFoldDB" id="A0A4V6HZE8"/>
<protein>
    <recommendedName>
        <fullName evidence="3">Cytochrome c domain-containing protein</fullName>
    </recommendedName>
</protein>
<proteinExistence type="predicted"/>
<comment type="caution">
    <text evidence="1">The sequence shown here is derived from an EMBL/GenBank/DDBJ whole genome shotgun (WGS) entry which is preliminary data.</text>
</comment>
<dbReference type="RefSeq" id="WP_034345538.1">
    <property type="nucleotide sequence ID" value="NZ_FZNG01000029.1"/>
</dbReference>
<accession>A0A4V6HZE8</accession>
<reference evidence="1 2" key="1">
    <citation type="journal article" date="2014" name="Genome Announc.">
        <title>Draft genome sequences of eight enterohepatic helicobacter species isolated from both laboratory and wild rodents.</title>
        <authorList>
            <person name="Sheh A."/>
            <person name="Shen Z."/>
            <person name="Fox J.G."/>
        </authorList>
    </citation>
    <scope>NUCLEOTIDE SEQUENCE [LARGE SCALE GENOMIC DNA]</scope>
    <source>
        <strain evidence="1 2">ATCC 700114</strain>
    </source>
</reference>
<dbReference type="EMBL" id="JRPL02000003">
    <property type="protein sequence ID" value="TLD84262.1"/>
    <property type="molecule type" value="Genomic_DNA"/>
</dbReference>
<evidence type="ECO:0008006" key="3">
    <source>
        <dbReference type="Google" id="ProtNLM"/>
    </source>
</evidence>
<gene>
    <name evidence="1" type="ORF">LS81_002005</name>
</gene>
<dbReference type="OrthoDB" id="9994739at2"/>